<evidence type="ECO:0000313" key="2">
    <source>
        <dbReference type="Proteomes" id="UP001341840"/>
    </source>
</evidence>
<dbReference type="Proteomes" id="UP001341840">
    <property type="component" value="Unassembled WGS sequence"/>
</dbReference>
<keyword evidence="2" id="KW-1185">Reference proteome</keyword>
<gene>
    <name evidence="1" type="ORF">PIB30_009742</name>
</gene>
<name>A0ABU6W3X9_9FABA</name>
<comment type="caution">
    <text evidence="1">The sequence shown here is derived from an EMBL/GenBank/DDBJ whole genome shotgun (WGS) entry which is preliminary data.</text>
</comment>
<dbReference type="EMBL" id="JASCZI010181265">
    <property type="protein sequence ID" value="MED6180392.1"/>
    <property type="molecule type" value="Genomic_DNA"/>
</dbReference>
<reference evidence="1 2" key="1">
    <citation type="journal article" date="2023" name="Plants (Basel)">
        <title>Bridging the Gap: Combining Genomics and Transcriptomics Approaches to Understand Stylosanthes scabra, an Orphan Legume from the Brazilian Caatinga.</title>
        <authorList>
            <person name="Ferreira-Neto J.R.C."/>
            <person name="da Silva M.D."/>
            <person name="Binneck E."/>
            <person name="de Melo N.F."/>
            <person name="da Silva R.H."/>
            <person name="de Melo A.L.T.M."/>
            <person name="Pandolfi V."/>
            <person name="Bustamante F.O."/>
            <person name="Brasileiro-Vidal A.C."/>
            <person name="Benko-Iseppon A.M."/>
        </authorList>
    </citation>
    <scope>NUCLEOTIDE SEQUENCE [LARGE SCALE GENOMIC DNA]</scope>
    <source>
        <tissue evidence="1">Leaves</tissue>
    </source>
</reference>
<protein>
    <submittedName>
        <fullName evidence="1">Uncharacterized protein</fullName>
    </submittedName>
</protein>
<accession>A0ABU6W3X9</accession>
<sequence>MVKFKQCFEDIEGLEYTNALVVDVPTRWNSCYAMLASAIPYKKLVLMNSLNYKDEVIRTSGEQIFKINTLVHCYGEIDPVGAKDKVDFVKNKLYKLFEFYDRNSSIVAVDASQDSSVIPQVVSSSRRTAPIRLIKMKNAKHKLLQMEMIILSELRWFK</sequence>
<organism evidence="1 2">
    <name type="scientific">Stylosanthes scabra</name>
    <dbReference type="NCBI Taxonomy" id="79078"/>
    <lineage>
        <taxon>Eukaryota</taxon>
        <taxon>Viridiplantae</taxon>
        <taxon>Streptophyta</taxon>
        <taxon>Embryophyta</taxon>
        <taxon>Tracheophyta</taxon>
        <taxon>Spermatophyta</taxon>
        <taxon>Magnoliopsida</taxon>
        <taxon>eudicotyledons</taxon>
        <taxon>Gunneridae</taxon>
        <taxon>Pentapetalae</taxon>
        <taxon>rosids</taxon>
        <taxon>fabids</taxon>
        <taxon>Fabales</taxon>
        <taxon>Fabaceae</taxon>
        <taxon>Papilionoideae</taxon>
        <taxon>50 kb inversion clade</taxon>
        <taxon>dalbergioids sensu lato</taxon>
        <taxon>Dalbergieae</taxon>
        <taxon>Pterocarpus clade</taxon>
        <taxon>Stylosanthes</taxon>
    </lineage>
</organism>
<evidence type="ECO:0000313" key="1">
    <source>
        <dbReference type="EMBL" id="MED6180392.1"/>
    </source>
</evidence>
<proteinExistence type="predicted"/>